<name>Q0E5R4_9CARY</name>
<reference evidence="2" key="1">
    <citation type="submission" date="2006-06" db="EMBL/GenBank/DDBJ databases">
        <title>Isolation of a partial mRNA encoding transposase peptide from Celosia cristata.</title>
        <authorList>
            <person name="Gholizadeh A."/>
            <person name="Baghbankohnehrouz B."/>
            <person name="Faizi M.H."/>
        </authorList>
    </citation>
    <scope>NUCLEOTIDE SEQUENCE</scope>
    <source>
        <tissue evidence="2">Leaf</tissue>
    </source>
</reference>
<dbReference type="AlphaFoldDB" id="Q0E5R4"/>
<feature type="non-terminal residue" evidence="2">
    <location>
        <position position="99"/>
    </location>
</feature>
<accession>Q0E5R4</accession>
<feature type="compositionally biased region" description="Basic residues" evidence="1">
    <location>
        <begin position="39"/>
        <end position="55"/>
    </location>
</feature>
<evidence type="ECO:0000313" key="2">
    <source>
        <dbReference type="EMBL" id="CAK50390.1"/>
    </source>
</evidence>
<proteinExistence type="evidence at transcript level"/>
<organism evidence="2">
    <name type="scientific">Celosia cristata</name>
    <dbReference type="NCBI Taxonomy" id="124768"/>
    <lineage>
        <taxon>Eukaryota</taxon>
        <taxon>Viridiplantae</taxon>
        <taxon>Streptophyta</taxon>
        <taxon>Embryophyta</taxon>
        <taxon>Tracheophyta</taxon>
        <taxon>Spermatophyta</taxon>
        <taxon>Magnoliopsida</taxon>
        <taxon>eudicotyledons</taxon>
        <taxon>Gunneridae</taxon>
        <taxon>Pentapetalae</taxon>
        <taxon>Caryophyllales</taxon>
        <taxon>Amaranthaceae</taxon>
        <taxon>Celosia</taxon>
    </lineage>
</organism>
<evidence type="ECO:0000256" key="1">
    <source>
        <dbReference type="SAM" id="MobiDB-lite"/>
    </source>
</evidence>
<feature type="compositionally biased region" description="Basic residues" evidence="1">
    <location>
        <begin position="1"/>
        <end position="21"/>
    </location>
</feature>
<feature type="non-terminal residue" evidence="2">
    <location>
        <position position="1"/>
    </location>
</feature>
<feature type="compositionally biased region" description="Low complexity" evidence="1">
    <location>
        <begin position="27"/>
        <end position="38"/>
    </location>
</feature>
<dbReference type="EMBL" id="AM279415">
    <property type="protein sequence ID" value="CAK50390.1"/>
    <property type="molecule type" value="mRNA"/>
</dbReference>
<feature type="region of interest" description="Disordered" evidence="1">
    <location>
        <begin position="1"/>
        <end position="90"/>
    </location>
</feature>
<sequence length="99" mass="11314">GHGRQPQQPRRHPRERRHRKPAWPSQARAGGCAAAARQPRLRRLRRRSPLYRRSGRPAERPPGQGGRGGTGRPQAVAARSDPRLRTDHRLRHVELLLQP</sequence>
<protein>
    <submittedName>
        <fullName evidence="2">Transposase/integrase</fullName>
    </submittedName>
</protein>